<dbReference type="KEGG" id="ovi:T265_03284"/>
<evidence type="ECO:0000313" key="2">
    <source>
        <dbReference type="Proteomes" id="UP000054324"/>
    </source>
</evidence>
<organism evidence="1 2">
    <name type="scientific">Opisthorchis viverrini</name>
    <name type="common">Southeast Asian liver fluke</name>
    <dbReference type="NCBI Taxonomy" id="6198"/>
    <lineage>
        <taxon>Eukaryota</taxon>
        <taxon>Metazoa</taxon>
        <taxon>Spiralia</taxon>
        <taxon>Lophotrochozoa</taxon>
        <taxon>Platyhelminthes</taxon>
        <taxon>Trematoda</taxon>
        <taxon>Digenea</taxon>
        <taxon>Opisthorchiida</taxon>
        <taxon>Opisthorchiata</taxon>
        <taxon>Opisthorchiidae</taxon>
        <taxon>Opisthorchis</taxon>
    </lineage>
</organism>
<dbReference type="EMBL" id="KL596664">
    <property type="protein sequence ID" value="KER30224.1"/>
    <property type="molecule type" value="Genomic_DNA"/>
</dbReference>
<keyword evidence="2" id="KW-1185">Reference proteome</keyword>
<dbReference type="RefSeq" id="XP_009165994.1">
    <property type="nucleotide sequence ID" value="XM_009167730.1"/>
</dbReference>
<name>A0A075AHP1_OPIVI</name>
<dbReference type="CTD" id="20317471"/>
<gene>
    <name evidence="1" type="ORF">T265_03284</name>
</gene>
<dbReference type="GeneID" id="20317471"/>
<dbReference type="Proteomes" id="UP000054324">
    <property type="component" value="Unassembled WGS sequence"/>
</dbReference>
<proteinExistence type="predicted"/>
<protein>
    <submittedName>
        <fullName evidence="1">Uncharacterized protein</fullName>
    </submittedName>
</protein>
<sequence length="91" mass="9883">MAMERVKRTLEVGGVICPAYAHAITNDKSAQMSQPYSPKVTPFDGASVKECSCICCLKTSSNAGPSKYRTLNCEDTTDPILLLRGPDVWKS</sequence>
<dbReference type="AlphaFoldDB" id="A0A075AHP1"/>
<evidence type="ECO:0000313" key="1">
    <source>
        <dbReference type="EMBL" id="KER30224.1"/>
    </source>
</evidence>
<reference evidence="1 2" key="1">
    <citation type="submission" date="2013-11" db="EMBL/GenBank/DDBJ databases">
        <title>Opisthorchis viverrini - life in the bile duct.</title>
        <authorList>
            <person name="Young N.D."/>
            <person name="Nagarajan N."/>
            <person name="Lin S.J."/>
            <person name="Korhonen P.K."/>
            <person name="Jex A.R."/>
            <person name="Hall R.S."/>
            <person name="Safavi-Hemami H."/>
            <person name="Kaewkong W."/>
            <person name="Bertrand D."/>
            <person name="Gao S."/>
            <person name="Seet Q."/>
            <person name="Wongkham S."/>
            <person name="Teh B.T."/>
            <person name="Wongkham C."/>
            <person name="Intapan P.M."/>
            <person name="Maleewong W."/>
            <person name="Yang X."/>
            <person name="Hu M."/>
            <person name="Wang Z."/>
            <person name="Hofmann A."/>
            <person name="Sternberg P.W."/>
            <person name="Tan P."/>
            <person name="Wang J."/>
            <person name="Gasser R.B."/>
        </authorList>
    </citation>
    <scope>NUCLEOTIDE SEQUENCE [LARGE SCALE GENOMIC DNA]</scope>
</reference>
<accession>A0A075AHP1</accession>